<dbReference type="Proteomes" id="UP001151699">
    <property type="component" value="Chromosome A"/>
</dbReference>
<keyword evidence="6" id="KW-0479">Metal-binding</keyword>
<evidence type="ECO:0000313" key="14">
    <source>
        <dbReference type="Proteomes" id="UP001151699"/>
    </source>
</evidence>
<name>A0A9Q0S724_9DIPT</name>
<gene>
    <name evidence="13" type="primary">FPGS_2</name>
    <name evidence="13" type="ORF">Bhyg_02990</name>
</gene>
<sequence>MCRAIISGTCTIQLANIKPGSLNHARWLTCACRVLRVYVSTKEPSIALKTLTNYIIKVYAPVWFLIKKNWYCTNGSKNLFQLISYSRYLPTNMKKIVDEYKSEPLPYFVQLTVMACKIFLDENVDVAIIECHIGGENCVTNFIDNVKTVGLTLISMEHTDVLGDTIEEIVWQKSGIVKNKSDVYTTKQNFVYDALLQKRVKAQEANLHYVPENFEYCCNNEQVWKEICSNPAKELNLSLSIQLAFDWIKRNRTKVKNKDMITQITENHLHVPDEILIGLQNSKLTGHCEIVKHKNKTFYFDGAHTIESIEVVAKWFRNSTIYSGRHKVLIFNITEPLQRNGLAFLDIIHSWNKFDIVLFPRIIFEWSTDCRPFDNIDQTGEYSNHWNTLCGNQSSKTFNSMAELLQFLEAAYHDEEIDVLATGAVYVMAELLKCIN</sequence>
<comment type="similarity">
    <text evidence="2">Belongs to the folylpolyglutamate synthase family.</text>
</comment>
<keyword evidence="14" id="KW-1185">Reference proteome</keyword>
<keyword evidence="7" id="KW-0547">Nucleotide-binding</keyword>
<evidence type="ECO:0000313" key="13">
    <source>
        <dbReference type="EMBL" id="KAJ6647767.1"/>
    </source>
</evidence>
<evidence type="ECO:0000256" key="8">
    <source>
        <dbReference type="ARBA" id="ARBA00022840"/>
    </source>
</evidence>
<protein>
    <recommendedName>
        <fullName evidence="3">tetrahydrofolate synthase</fullName>
        <ecNumber evidence="3">6.3.2.17</ecNumber>
    </recommendedName>
    <alternativeName>
        <fullName evidence="11">Folylpoly-gamma-glutamate synthetase</fullName>
    </alternativeName>
    <alternativeName>
        <fullName evidence="10">Tetrahydrofolylpolyglutamate synthase</fullName>
    </alternativeName>
</protein>
<dbReference type="EC" id="6.3.2.17" evidence="3"/>
<evidence type="ECO:0000256" key="6">
    <source>
        <dbReference type="ARBA" id="ARBA00022723"/>
    </source>
</evidence>
<dbReference type="InterPro" id="IPR036615">
    <property type="entry name" value="Mur_ligase_C_dom_sf"/>
</dbReference>
<dbReference type="Gene3D" id="3.40.1190.10">
    <property type="entry name" value="Mur-like, catalytic domain"/>
    <property type="match status" value="1"/>
</dbReference>
<dbReference type="InterPro" id="IPR001645">
    <property type="entry name" value="Folylpolyglutamate_synth"/>
</dbReference>
<dbReference type="GO" id="GO:0005524">
    <property type="term" value="F:ATP binding"/>
    <property type="evidence" value="ECO:0007669"/>
    <property type="project" value="UniProtKB-KW"/>
</dbReference>
<comment type="pathway">
    <text evidence="1">Cofactor biosynthesis; tetrahydrofolylpolyglutamate biosynthesis.</text>
</comment>
<organism evidence="13 14">
    <name type="scientific">Pseudolycoriella hygida</name>
    <dbReference type="NCBI Taxonomy" id="35572"/>
    <lineage>
        <taxon>Eukaryota</taxon>
        <taxon>Metazoa</taxon>
        <taxon>Ecdysozoa</taxon>
        <taxon>Arthropoda</taxon>
        <taxon>Hexapoda</taxon>
        <taxon>Insecta</taxon>
        <taxon>Pterygota</taxon>
        <taxon>Neoptera</taxon>
        <taxon>Endopterygota</taxon>
        <taxon>Diptera</taxon>
        <taxon>Nematocera</taxon>
        <taxon>Sciaroidea</taxon>
        <taxon>Sciaridae</taxon>
        <taxon>Pseudolycoriella</taxon>
    </lineage>
</organism>
<accession>A0A9Q0S724</accession>
<dbReference type="GO" id="GO:0006730">
    <property type="term" value="P:one-carbon metabolic process"/>
    <property type="evidence" value="ECO:0007669"/>
    <property type="project" value="UniProtKB-KW"/>
</dbReference>
<dbReference type="InterPro" id="IPR036565">
    <property type="entry name" value="Mur-like_cat_sf"/>
</dbReference>
<evidence type="ECO:0000256" key="10">
    <source>
        <dbReference type="ARBA" id="ARBA00030592"/>
    </source>
</evidence>
<keyword evidence="9" id="KW-0460">Magnesium</keyword>
<evidence type="ECO:0000256" key="1">
    <source>
        <dbReference type="ARBA" id="ARBA00005150"/>
    </source>
</evidence>
<dbReference type="SUPFAM" id="SSF53623">
    <property type="entry name" value="MurD-like peptide ligases, catalytic domain"/>
    <property type="match status" value="1"/>
</dbReference>
<dbReference type="OrthoDB" id="5212574at2759"/>
<keyword evidence="5" id="KW-0436">Ligase</keyword>
<comment type="caution">
    <text evidence="13">The sequence shown here is derived from an EMBL/GenBank/DDBJ whole genome shotgun (WGS) entry which is preliminary data.</text>
</comment>
<evidence type="ECO:0000256" key="3">
    <source>
        <dbReference type="ARBA" id="ARBA00013025"/>
    </source>
</evidence>
<evidence type="ECO:0000256" key="4">
    <source>
        <dbReference type="ARBA" id="ARBA00022563"/>
    </source>
</evidence>
<dbReference type="SUPFAM" id="SSF53244">
    <property type="entry name" value="MurD-like peptide ligases, peptide-binding domain"/>
    <property type="match status" value="1"/>
</dbReference>
<reference evidence="13" key="1">
    <citation type="submission" date="2022-07" db="EMBL/GenBank/DDBJ databases">
        <authorList>
            <person name="Trinca V."/>
            <person name="Uliana J.V.C."/>
            <person name="Torres T.T."/>
            <person name="Ward R.J."/>
            <person name="Monesi N."/>
        </authorList>
    </citation>
    <scope>NUCLEOTIDE SEQUENCE</scope>
    <source>
        <strain evidence="13">HSMRA1968</strain>
        <tissue evidence="13">Whole embryos</tissue>
    </source>
</reference>
<dbReference type="EMBL" id="WJQU01000001">
    <property type="protein sequence ID" value="KAJ6647767.1"/>
    <property type="molecule type" value="Genomic_DNA"/>
</dbReference>
<dbReference type="GO" id="GO:0005739">
    <property type="term" value="C:mitochondrion"/>
    <property type="evidence" value="ECO:0007669"/>
    <property type="project" value="TreeGrafter"/>
</dbReference>
<dbReference type="AlphaFoldDB" id="A0A9Q0S724"/>
<evidence type="ECO:0000256" key="11">
    <source>
        <dbReference type="ARBA" id="ARBA00030876"/>
    </source>
</evidence>
<keyword evidence="8" id="KW-0067">ATP-binding</keyword>
<evidence type="ECO:0000256" key="12">
    <source>
        <dbReference type="ARBA" id="ARBA00047493"/>
    </source>
</evidence>
<comment type="catalytic activity">
    <reaction evidence="12">
        <text>(6S)-5,6,7,8-tetrahydrofolyl-(gamma-L-Glu)(n) + L-glutamate + ATP = (6S)-5,6,7,8-tetrahydrofolyl-(gamma-L-Glu)(n+1) + ADP + phosphate + H(+)</text>
        <dbReference type="Rhea" id="RHEA:10580"/>
        <dbReference type="Rhea" id="RHEA-COMP:14738"/>
        <dbReference type="Rhea" id="RHEA-COMP:14740"/>
        <dbReference type="ChEBI" id="CHEBI:15378"/>
        <dbReference type="ChEBI" id="CHEBI:29985"/>
        <dbReference type="ChEBI" id="CHEBI:30616"/>
        <dbReference type="ChEBI" id="CHEBI:43474"/>
        <dbReference type="ChEBI" id="CHEBI:141005"/>
        <dbReference type="ChEBI" id="CHEBI:456216"/>
        <dbReference type="EC" id="6.3.2.17"/>
    </reaction>
</comment>
<evidence type="ECO:0000256" key="2">
    <source>
        <dbReference type="ARBA" id="ARBA00008276"/>
    </source>
</evidence>
<proteinExistence type="inferred from homology"/>
<evidence type="ECO:0000256" key="7">
    <source>
        <dbReference type="ARBA" id="ARBA00022741"/>
    </source>
</evidence>
<evidence type="ECO:0000256" key="5">
    <source>
        <dbReference type="ARBA" id="ARBA00022598"/>
    </source>
</evidence>
<keyword evidence="4" id="KW-0554">One-carbon metabolism</keyword>
<dbReference type="PANTHER" id="PTHR11136:SF5">
    <property type="entry name" value="FOLYLPOLYGLUTAMATE SYNTHASE, MITOCHONDRIAL"/>
    <property type="match status" value="1"/>
</dbReference>
<dbReference type="PANTHER" id="PTHR11136">
    <property type="entry name" value="FOLYLPOLYGLUTAMATE SYNTHASE-RELATED"/>
    <property type="match status" value="1"/>
</dbReference>
<evidence type="ECO:0000256" key="9">
    <source>
        <dbReference type="ARBA" id="ARBA00022842"/>
    </source>
</evidence>
<dbReference type="GO" id="GO:0005829">
    <property type="term" value="C:cytosol"/>
    <property type="evidence" value="ECO:0007669"/>
    <property type="project" value="TreeGrafter"/>
</dbReference>
<dbReference type="GO" id="GO:0046872">
    <property type="term" value="F:metal ion binding"/>
    <property type="evidence" value="ECO:0007669"/>
    <property type="project" value="UniProtKB-KW"/>
</dbReference>
<dbReference type="Gene3D" id="3.90.190.20">
    <property type="entry name" value="Mur ligase, C-terminal domain"/>
    <property type="match status" value="1"/>
</dbReference>
<dbReference type="GO" id="GO:0004326">
    <property type="term" value="F:tetrahydrofolylpolyglutamate synthase activity"/>
    <property type="evidence" value="ECO:0007669"/>
    <property type="project" value="UniProtKB-EC"/>
</dbReference>